<dbReference type="CDD" id="cd17369">
    <property type="entry name" value="MFS_ShiA_like"/>
    <property type="match status" value="1"/>
</dbReference>
<feature type="transmembrane region" description="Helical" evidence="8">
    <location>
        <begin position="395"/>
        <end position="416"/>
    </location>
</feature>
<feature type="transmembrane region" description="Helical" evidence="8">
    <location>
        <begin position="75"/>
        <end position="98"/>
    </location>
</feature>
<keyword evidence="5 8" id="KW-1133">Transmembrane helix</keyword>
<comment type="caution">
    <text evidence="10">The sequence shown here is derived from an EMBL/GenBank/DDBJ whole genome shotgun (WGS) entry which is preliminary data.</text>
</comment>
<sequence length="456" mass="48053">MSTRTTAKSASLPQPPAGGQGEPLKVPSLNTPQMRRILASSFMGSAIEFYDFILYATAASLVFNKVFFVNVDPAVGIFASFATLAVGYIARPLGGIVFGHFGDRLGRKGVLITSMLLMGVATTLIGLLPTTAQIGMAAPVALIALRLVQGLAVGGEWGGAMLMALEHAPKERRGFAASFANMGGPAGAVMATLAVSAVSVLPDEAFLSWGWRVPFLLSVVLVGIGLIIRLKVAESPLFLALENKAEERKMPIMEVLTKYPKNVIMGTLVGMSSYTVQGLMTVWAISYVVDHVGLDRTGVLNIKAIGAALTVVAIWFAARYSDRIGRKPVMLIGILAGAVLAFPIMWMLELGALWLFAIGLFLANGVIQGTIFGPFGAFTAELFPTRMRYTGASLVYQLSSTLGAGFTPMVASGLVLAAGGELWMVAAAWAGAFVVAALCLLGVKEGKNQDLTAEKM</sequence>
<evidence type="ECO:0000256" key="7">
    <source>
        <dbReference type="SAM" id="MobiDB-lite"/>
    </source>
</evidence>
<evidence type="ECO:0000256" key="4">
    <source>
        <dbReference type="ARBA" id="ARBA00022692"/>
    </source>
</evidence>
<keyword evidence="6 8" id="KW-0472">Membrane</keyword>
<feature type="transmembrane region" description="Helical" evidence="8">
    <location>
        <begin position="110"/>
        <end position="128"/>
    </location>
</feature>
<evidence type="ECO:0000256" key="5">
    <source>
        <dbReference type="ARBA" id="ARBA00022989"/>
    </source>
</evidence>
<dbReference type="SUPFAM" id="SSF103473">
    <property type="entry name" value="MFS general substrate transporter"/>
    <property type="match status" value="1"/>
</dbReference>
<name>A0ABQ5MV86_9MICC</name>
<proteinExistence type="predicted"/>
<dbReference type="PROSITE" id="PS50850">
    <property type="entry name" value="MFS"/>
    <property type="match status" value="1"/>
</dbReference>
<dbReference type="RefSeq" id="WP_264795807.1">
    <property type="nucleotide sequence ID" value="NZ_BRVS01000008.1"/>
</dbReference>
<accession>A0ABQ5MV86</accession>
<dbReference type="InterPro" id="IPR011701">
    <property type="entry name" value="MFS"/>
</dbReference>
<feature type="region of interest" description="Disordered" evidence="7">
    <location>
        <begin position="1"/>
        <end position="26"/>
    </location>
</feature>
<feature type="compositionally biased region" description="Polar residues" evidence="7">
    <location>
        <begin position="1"/>
        <end position="12"/>
    </location>
</feature>
<dbReference type="EMBL" id="BRVS01000008">
    <property type="protein sequence ID" value="GLB67705.1"/>
    <property type="molecule type" value="Genomic_DNA"/>
</dbReference>
<feature type="transmembrane region" description="Helical" evidence="8">
    <location>
        <begin position="422"/>
        <end position="443"/>
    </location>
</feature>
<dbReference type="InterPro" id="IPR036259">
    <property type="entry name" value="MFS_trans_sf"/>
</dbReference>
<evidence type="ECO:0000256" key="2">
    <source>
        <dbReference type="ARBA" id="ARBA00022448"/>
    </source>
</evidence>
<feature type="transmembrane region" description="Helical" evidence="8">
    <location>
        <begin position="298"/>
        <end position="317"/>
    </location>
</feature>
<feature type="transmembrane region" description="Helical" evidence="8">
    <location>
        <begin position="262"/>
        <end position="286"/>
    </location>
</feature>
<keyword evidence="11" id="KW-1185">Reference proteome</keyword>
<dbReference type="Pfam" id="PF07690">
    <property type="entry name" value="MFS_1"/>
    <property type="match status" value="1"/>
</dbReference>
<dbReference type="InterPro" id="IPR020846">
    <property type="entry name" value="MFS_dom"/>
</dbReference>
<gene>
    <name evidence="10" type="ORF">AHIS1636_21450</name>
</gene>
<feature type="transmembrane region" description="Helical" evidence="8">
    <location>
        <begin position="175"/>
        <end position="195"/>
    </location>
</feature>
<dbReference type="PROSITE" id="PS00216">
    <property type="entry name" value="SUGAR_TRANSPORT_1"/>
    <property type="match status" value="1"/>
</dbReference>
<reference evidence="10 11" key="1">
    <citation type="journal article" date="2023" name="Int. J. Syst. Evol. Microbiol.">
        <title>Arthrobacter mangrovi sp. nov., an actinobacterium isolated from the rhizosphere of a mangrove.</title>
        <authorList>
            <person name="Hamada M."/>
            <person name="Saitou S."/>
            <person name="Enomoto N."/>
            <person name="Nanri K."/>
            <person name="Hidaka K."/>
            <person name="Miura T."/>
            <person name="Tamura T."/>
        </authorList>
    </citation>
    <scope>NUCLEOTIDE SEQUENCE [LARGE SCALE GENOMIC DNA]</scope>
    <source>
        <strain evidence="10 11">NBRC 112813</strain>
    </source>
</reference>
<feature type="transmembrane region" description="Helical" evidence="8">
    <location>
        <begin position="37"/>
        <end position="63"/>
    </location>
</feature>
<comment type="subcellular location">
    <subcellularLocation>
        <location evidence="1">Cell membrane</location>
        <topology evidence="1">Multi-pass membrane protein</topology>
    </subcellularLocation>
</comment>
<feature type="transmembrane region" description="Helical" evidence="8">
    <location>
        <begin position="134"/>
        <end position="154"/>
    </location>
</feature>
<keyword evidence="2" id="KW-0813">Transport</keyword>
<dbReference type="PANTHER" id="PTHR43045:SF1">
    <property type="entry name" value="SHIKIMATE TRANSPORTER"/>
    <property type="match status" value="1"/>
</dbReference>
<evidence type="ECO:0000256" key="8">
    <source>
        <dbReference type="SAM" id="Phobius"/>
    </source>
</evidence>
<organism evidence="10 11">
    <name type="scientific">Arthrobacter mangrovi</name>
    <dbReference type="NCBI Taxonomy" id="2966350"/>
    <lineage>
        <taxon>Bacteria</taxon>
        <taxon>Bacillati</taxon>
        <taxon>Actinomycetota</taxon>
        <taxon>Actinomycetes</taxon>
        <taxon>Micrococcales</taxon>
        <taxon>Micrococcaceae</taxon>
        <taxon>Arthrobacter</taxon>
    </lineage>
</organism>
<feature type="transmembrane region" description="Helical" evidence="8">
    <location>
        <begin position="354"/>
        <end position="383"/>
    </location>
</feature>
<feature type="transmembrane region" description="Helical" evidence="8">
    <location>
        <begin position="329"/>
        <end position="348"/>
    </location>
</feature>
<evidence type="ECO:0000313" key="11">
    <source>
        <dbReference type="Proteomes" id="UP001209654"/>
    </source>
</evidence>
<dbReference type="Gene3D" id="1.20.1250.20">
    <property type="entry name" value="MFS general substrate transporter like domains"/>
    <property type="match status" value="2"/>
</dbReference>
<feature type="domain" description="Major facilitator superfamily (MFS) profile" evidence="9">
    <location>
        <begin position="37"/>
        <end position="448"/>
    </location>
</feature>
<evidence type="ECO:0000259" key="9">
    <source>
        <dbReference type="PROSITE" id="PS50850"/>
    </source>
</evidence>
<evidence type="ECO:0000256" key="1">
    <source>
        <dbReference type="ARBA" id="ARBA00004651"/>
    </source>
</evidence>
<evidence type="ECO:0000256" key="3">
    <source>
        <dbReference type="ARBA" id="ARBA00022475"/>
    </source>
</evidence>
<dbReference type="InterPro" id="IPR005829">
    <property type="entry name" value="Sugar_transporter_CS"/>
</dbReference>
<feature type="transmembrane region" description="Helical" evidence="8">
    <location>
        <begin position="215"/>
        <end position="241"/>
    </location>
</feature>
<keyword evidence="4 8" id="KW-0812">Transmembrane</keyword>
<evidence type="ECO:0000256" key="6">
    <source>
        <dbReference type="ARBA" id="ARBA00023136"/>
    </source>
</evidence>
<protein>
    <submittedName>
        <fullName evidence="10">MFS transporter</fullName>
    </submittedName>
</protein>
<dbReference type="PANTHER" id="PTHR43045">
    <property type="entry name" value="SHIKIMATE TRANSPORTER"/>
    <property type="match status" value="1"/>
</dbReference>
<dbReference type="Proteomes" id="UP001209654">
    <property type="component" value="Unassembled WGS sequence"/>
</dbReference>
<keyword evidence="3" id="KW-1003">Cell membrane</keyword>
<evidence type="ECO:0000313" key="10">
    <source>
        <dbReference type="EMBL" id="GLB67705.1"/>
    </source>
</evidence>